<dbReference type="InterPro" id="IPR019446">
    <property type="entry name" value="BMT5-like"/>
</dbReference>
<sequence>MARKLKGKHITSKGLKGSLARLKVQEQINAKAIKNAEIEKQNQLNKQKSLTKKQKKNNAKQAATVKGYMPFKADDTVLLVGEGDFSFAKSLILQNFIQPENLIATSYDSLEDVKHKYPGVEATLTQLTSEGVRVLHDVDATDLPKTLQFNAKQRRGTERVKLFEDGRQLRYIMFNFPHTGSGIKDQDRNIKQHQELMVAFFQNCNRVFDLVNVANRKHNDFDGYNDDDDDCGKIVVSLFEGEPYNSWTIKALAKSEGYKVEQSGRFEWTMFPEYHHKRTNSGVKDTTKPANERNARIYKFEKHIQRETKETVNDSDSE</sequence>
<name>A0A8H7ZI49_9ASCO</name>
<dbReference type="Pfam" id="PF10354">
    <property type="entry name" value="BMT5-like"/>
    <property type="match status" value="1"/>
</dbReference>
<dbReference type="OrthoDB" id="273345at2759"/>
<dbReference type="Proteomes" id="UP000669133">
    <property type="component" value="Unassembled WGS sequence"/>
</dbReference>
<dbReference type="PANTHER" id="PTHR11538">
    <property type="entry name" value="PHENYLALANYL-TRNA SYNTHETASE"/>
    <property type="match status" value="1"/>
</dbReference>
<keyword evidence="3" id="KW-1185">Reference proteome</keyword>
<dbReference type="RefSeq" id="XP_067551331.1">
    <property type="nucleotide sequence ID" value="XM_067690042.1"/>
</dbReference>
<evidence type="ECO:0000313" key="2">
    <source>
        <dbReference type="EMBL" id="KAG5422215.1"/>
    </source>
</evidence>
<dbReference type="PANTHER" id="PTHR11538:SF26">
    <property type="entry name" value="FERREDOXIN-FOLD ANTICODON-BINDING DOMAIN-CONTAINING PROTEIN 1"/>
    <property type="match status" value="1"/>
</dbReference>
<dbReference type="GO" id="GO:0005737">
    <property type="term" value="C:cytoplasm"/>
    <property type="evidence" value="ECO:0007669"/>
    <property type="project" value="TreeGrafter"/>
</dbReference>
<evidence type="ECO:0000313" key="3">
    <source>
        <dbReference type="Proteomes" id="UP000669133"/>
    </source>
</evidence>
<organism evidence="2 3">
    <name type="scientific">Candida metapsilosis</name>
    <dbReference type="NCBI Taxonomy" id="273372"/>
    <lineage>
        <taxon>Eukaryota</taxon>
        <taxon>Fungi</taxon>
        <taxon>Dikarya</taxon>
        <taxon>Ascomycota</taxon>
        <taxon>Saccharomycotina</taxon>
        <taxon>Pichiomycetes</taxon>
        <taxon>Debaryomycetaceae</taxon>
        <taxon>Candida/Lodderomyces clade</taxon>
        <taxon>Candida</taxon>
    </lineage>
</organism>
<dbReference type="AlphaFoldDB" id="A0A8H7ZI49"/>
<comment type="caution">
    <text evidence="2">The sequence shown here is derived from an EMBL/GenBank/DDBJ whole genome shotgun (WGS) entry which is preliminary data.</text>
</comment>
<protein>
    <recommendedName>
        <fullName evidence="1">25S rRNA (uridine-N(3))-methyltransferase BMT5-like domain-containing protein</fullName>
    </recommendedName>
</protein>
<dbReference type="GO" id="GO:0070042">
    <property type="term" value="F:rRNA (uridine-N3-)-methyltransferase activity"/>
    <property type="evidence" value="ECO:0007669"/>
    <property type="project" value="InterPro"/>
</dbReference>
<dbReference type="GO" id="GO:0070475">
    <property type="term" value="P:rRNA base methylation"/>
    <property type="evidence" value="ECO:0007669"/>
    <property type="project" value="InterPro"/>
</dbReference>
<accession>A0A8H7ZI49</accession>
<evidence type="ECO:0000259" key="1">
    <source>
        <dbReference type="Pfam" id="PF10354"/>
    </source>
</evidence>
<dbReference type="GeneID" id="93649939"/>
<reference evidence="2 3" key="1">
    <citation type="submission" date="2020-12" db="EMBL/GenBank/DDBJ databases">
        <title>Effect of drift, selection, and recombination on the evolution of hybrid genomes in Candida yeast pathogens.</title>
        <authorList>
            <person name="Mixao V."/>
            <person name="Ksiezopolska E."/>
            <person name="Saus E."/>
            <person name="Boekhout T."/>
            <person name="Gacser A."/>
            <person name="Gabaldon T."/>
        </authorList>
    </citation>
    <scope>NUCLEOTIDE SEQUENCE [LARGE SCALE GENOMIC DNA]</scope>
    <source>
        <strain evidence="2 3">BP57</strain>
    </source>
</reference>
<dbReference type="EMBL" id="JAEOAQ010000001">
    <property type="protein sequence ID" value="KAG5422215.1"/>
    <property type="molecule type" value="Genomic_DNA"/>
</dbReference>
<feature type="domain" description="25S rRNA (uridine-N(3))-methyltransferase BMT5-like" evidence="1">
    <location>
        <begin position="78"/>
        <end position="278"/>
    </location>
</feature>
<proteinExistence type="predicted"/>
<gene>
    <name evidence="2" type="ORF">I9W82_001310</name>
</gene>